<organism evidence="2 3">
    <name type="scientific">Termititenax aidoneus</name>
    <dbReference type="NCBI Taxonomy" id="2218524"/>
    <lineage>
        <taxon>Bacteria</taxon>
        <taxon>Bacillati</taxon>
        <taxon>Candidatus Margulisiibacteriota</taxon>
        <taxon>Candidatus Termititenacia</taxon>
        <taxon>Candidatus Termititenacales</taxon>
        <taxon>Candidatus Termititenacaceae</taxon>
        <taxon>Candidatus Termititenax</taxon>
    </lineage>
</organism>
<dbReference type="Proteomes" id="UP000269352">
    <property type="component" value="Unassembled WGS sequence"/>
</dbReference>
<feature type="domain" description="Organic solvent tolerance-like N-terminal" evidence="1">
    <location>
        <begin position="155"/>
        <end position="297"/>
    </location>
</feature>
<protein>
    <recommendedName>
        <fullName evidence="1">Organic solvent tolerance-like N-terminal domain-containing protein</fullName>
    </recommendedName>
</protein>
<name>A0A388T8G4_TERA1</name>
<gene>
    <name evidence="2" type="ORF">NO1_0289</name>
</gene>
<evidence type="ECO:0000259" key="1">
    <source>
        <dbReference type="Pfam" id="PF03968"/>
    </source>
</evidence>
<dbReference type="Pfam" id="PF03968">
    <property type="entry name" value="LptD_N"/>
    <property type="match status" value="1"/>
</dbReference>
<proteinExistence type="predicted"/>
<comment type="caution">
    <text evidence="2">The sequence shown here is derived from an EMBL/GenBank/DDBJ whole genome shotgun (WGS) entry which is preliminary data.</text>
</comment>
<evidence type="ECO:0000313" key="3">
    <source>
        <dbReference type="Proteomes" id="UP000269352"/>
    </source>
</evidence>
<evidence type="ECO:0000313" key="2">
    <source>
        <dbReference type="EMBL" id="GBR72827.1"/>
    </source>
</evidence>
<accession>A0A388T8G4</accession>
<reference evidence="2 3" key="1">
    <citation type="journal article" date="2019" name="ISME J.">
        <title>Genome analyses of uncultured TG2/ZB3 bacteria in 'Margulisbacteria' specifically attached to ectosymbiotic spirochetes of protists in the termite gut.</title>
        <authorList>
            <person name="Utami Y.D."/>
            <person name="Kuwahara H."/>
            <person name="Igai K."/>
            <person name="Murakami T."/>
            <person name="Sugaya K."/>
            <person name="Morikawa T."/>
            <person name="Nagura Y."/>
            <person name="Yuki M."/>
            <person name="Deevong P."/>
            <person name="Inoue T."/>
            <person name="Kihara K."/>
            <person name="Lo N."/>
            <person name="Yamada A."/>
            <person name="Ohkuma M."/>
            <person name="Hongoh Y."/>
        </authorList>
    </citation>
    <scope>NUCLEOTIDE SEQUENCE [LARGE SCALE GENOMIC DNA]</scope>
    <source>
        <strain evidence="2">NkOx7-01</strain>
    </source>
</reference>
<dbReference type="Gene3D" id="2.60.450.10">
    <property type="entry name" value="Lipopolysaccharide (LPS) transport protein A like domain"/>
    <property type="match status" value="1"/>
</dbReference>
<keyword evidence="3" id="KW-1185">Reference proteome</keyword>
<dbReference type="EMBL" id="BGZN01000002">
    <property type="protein sequence ID" value="GBR72827.1"/>
    <property type="molecule type" value="Genomic_DNA"/>
</dbReference>
<sequence>MKKYYLLIAGLLILLGAAWLLSSAGRLEAENTGPEKKIELAETTVRGYKDGRLLWSLQSRYIWSALNIDHAVVENIYNGRLYDNGRLLLDDFSARKVQANAPQERLYADKGFRATLRRGGQQPVSIWGEQLNYSAAAKRSTLQKKILVVDRGTRINASKAEIDHAAQQLFFGKDTVLTRPDTTLTADELTVDLKNDIFTARSNVRLTREPEQTANELRRAKTLISADTLQADVSGNFAQMTLSGNVFIEQAGKQASGRQALYNEKENLIYLSDGEYSQAENAAVVKAQKIIVDIAAEKFTAAGAAEASIILPRKQ</sequence>
<dbReference type="InterPro" id="IPR005653">
    <property type="entry name" value="OstA-like_N"/>
</dbReference>
<dbReference type="AlphaFoldDB" id="A0A388T8G4"/>